<dbReference type="RefSeq" id="WP_211974440.1">
    <property type="nucleotide sequence ID" value="NZ_CBFHAM010000054.1"/>
</dbReference>
<comment type="caution">
    <text evidence="1">The sequence shown here is derived from an EMBL/GenBank/DDBJ whole genome shotgun (WGS) entry which is preliminary data.</text>
</comment>
<dbReference type="EMBL" id="JAGTXB010000009">
    <property type="protein sequence ID" value="MBS0029337.1"/>
    <property type="molecule type" value="Genomic_DNA"/>
</dbReference>
<protein>
    <recommendedName>
        <fullName evidence="3">Lipocalin-like domain-containing protein</fullName>
    </recommendedName>
</protein>
<dbReference type="PROSITE" id="PS51257">
    <property type="entry name" value="PROKAR_LIPOPROTEIN"/>
    <property type="match status" value="1"/>
</dbReference>
<evidence type="ECO:0008006" key="3">
    <source>
        <dbReference type="Google" id="ProtNLM"/>
    </source>
</evidence>
<sequence>MKINYRIITLLLLIIFSGCRKKEDNSPLVQIEGKWVLVKITGGISGQGSPVTNKQEIIFHHGTYRLFVNDAEQLSASYTLKQTDTPDGKMWLLETGSQFKNYIEIKNNLLTMMPAEIIDANGAVYARVY</sequence>
<keyword evidence="2" id="KW-1185">Reference proteome</keyword>
<organism evidence="1 2">
    <name type="scientific">Chitinophaga hostae</name>
    <dbReference type="NCBI Taxonomy" id="2831022"/>
    <lineage>
        <taxon>Bacteria</taxon>
        <taxon>Pseudomonadati</taxon>
        <taxon>Bacteroidota</taxon>
        <taxon>Chitinophagia</taxon>
        <taxon>Chitinophagales</taxon>
        <taxon>Chitinophagaceae</taxon>
        <taxon>Chitinophaga</taxon>
    </lineage>
</organism>
<evidence type="ECO:0000313" key="1">
    <source>
        <dbReference type="EMBL" id="MBS0029337.1"/>
    </source>
</evidence>
<evidence type="ECO:0000313" key="2">
    <source>
        <dbReference type="Proteomes" id="UP000676386"/>
    </source>
</evidence>
<dbReference type="Proteomes" id="UP000676386">
    <property type="component" value="Unassembled WGS sequence"/>
</dbReference>
<accession>A0ABS5J4H9</accession>
<name>A0ABS5J4H9_9BACT</name>
<proteinExistence type="predicted"/>
<reference evidence="1 2" key="1">
    <citation type="submission" date="2021-04" db="EMBL/GenBank/DDBJ databases">
        <title>Chitinophaga sp. nov., isolated from the rhizosphere soil.</title>
        <authorList>
            <person name="He S."/>
        </authorList>
    </citation>
    <scope>NUCLEOTIDE SEQUENCE [LARGE SCALE GENOMIC DNA]</scope>
    <source>
        <strain evidence="1 2">2R12</strain>
    </source>
</reference>
<gene>
    <name evidence="1" type="ORF">KE626_18585</name>
</gene>